<name>E2A065_CAMFO</name>
<evidence type="ECO:0000313" key="2">
    <source>
        <dbReference type="Proteomes" id="UP000000311"/>
    </source>
</evidence>
<accession>E2A065</accession>
<evidence type="ECO:0000313" key="1">
    <source>
        <dbReference type="EMBL" id="EFN73198.1"/>
    </source>
</evidence>
<gene>
    <name evidence="1" type="ORF">EAG_05324</name>
</gene>
<keyword evidence="2" id="KW-1185">Reference proteome</keyword>
<sequence>MRHDEGAKENRWWPTEREKVGLLPEDVSSSRNIAGVLDYLRFAAGCYFHRQNNDAQESKILRFATPTPFFCNFKYLNSQMRYCAEKHSSLIVSLGQVLVRSLLTSEGTREMH</sequence>
<reference evidence="1 2" key="1">
    <citation type="journal article" date="2010" name="Science">
        <title>Genomic comparison of the ants Camponotus floridanus and Harpegnathos saltator.</title>
        <authorList>
            <person name="Bonasio R."/>
            <person name="Zhang G."/>
            <person name="Ye C."/>
            <person name="Mutti N.S."/>
            <person name="Fang X."/>
            <person name="Qin N."/>
            <person name="Donahue G."/>
            <person name="Yang P."/>
            <person name="Li Q."/>
            <person name="Li C."/>
            <person name="Zhang P."/>
            <person name="Huang Z."/>
            <person name="Berger S.L."/>
            <person name="Reinberg D."/>
            <person name="Wang J."/>
            <person name="Liebig J."/>
        </authorList>
    </citation>
    <scope>NUCLEOTIDE SEQUENCE [LARGE SCALE GENOMIC DNA]</scope>
    <source>
        <strain evidence="2">C129</strain>
    </source>
</reference>
<dbReference type="InParanoid" id="E2A065"/>
<dbReference type="EMBL" id="GL435551">
    <property type="protein sequence ID" value="EFN73198.1"/>
    <property type="molecule type" value="Genomic_DNA"/>
</dbReference>
<proteinExistence type="predicted"/>
<dbReference type="Proteomes" id="UP000000311">
    <property type="component" value="Unassembled WGS sequence"/>
</dbReference>
<dbReference type="AlphaFoldDB" id="E2A065"/>
<organism evidence="2">
    <name type="scientific">Camponotus floridanus</name>
    <name type="common">Florida carpenter ant</name>
    <dbReference type="NCBI Taxonomy" id="104421"/>
    <lineage>
        <taxon>Eukaryota</taxon>
        <taxon>Metazoa</taxon>
        <taxon>Ecdysozoa</taxon>
        <taxon>Arthropoda</taxon>
        <taxon>Hexapoda</taxon>
        <taxon>Insecta</taxon>
        <taxon>Pterygota</taxon>
        <taxon>Neoptera</taxon>
        <taxon>Endopterygota</taxon>
        <taxon>Hymenoptera</taxon>
        <taxon>Apocrita</taxon>
        <taxon>Aculeata</taxon>
        <taxon>Formicoidea</taxon>
        <taxon>Formicidae</taxon>
        <taxon>Formicinae</taxon>
        <taxon>Camponotus</taxon>
    </lineage>
</organism>
<protein>
    <submittedName>
        <fullName evidence="1">Uncharacterized protein</fullName>
    </submittedName>
</protein>